<name>A0A1J0AC24_9CYAN</name>
<organism evidence="2 3">
    <name type="scientific">Gloeomargarita lithophora Alchichica-D10</name>
    <dbReference type="NCBI Taxonomy" id="1188229"/>
    <lineage>
        <taxon>Bacteria</taxon>
        <taxon>Bacillati</taxon>
        <taxon>Cyanobacteriota</taxon>
        <taxon>Cyanophyceae</taxon>
        <taxon>Gloeomargaritales</taxon>
        <taxon>Gloeomargaritaceae</taxon>
        <taxon>Gloeomargarita</taxon>
    </lineage>
</organism>
<feature type="chain" id="PRO_5009608717" evidence="1">
    <location>
        <begin position="22"/>
        <end position="130"/>
    </location>
</feature>
<dbReference type="RefSeq" id="WP_071454052.1">
    <property type="nucleotide sequence ID" value="NZ_CP017675.1"/>
</dbReference>
<keyword evidence="3" id="KW-1185">Reference proteome</keyword>
<accession>A0A1J0AC24</accession>
<dbReference type="STRING" id="1188229.GlitD10_1152"/>
<evidence type="ECO:0000313" key="3">
    <source>
        <dbReference type="Proteomes" id="UP000180235"/>
    </source>
</evidence>
<dbReference type="AlphaFoldDB" id="A0A1J0AC24"/>
<evidence type="ECO:0000256" key="1">
    <source>
        <dbReference type="SAM" id="SignalP"/>
    </source>
</evidence>
<dbReference type="KEGG" id="glt:GlitD10_1152"/>
<dbReference type="EMBL" id="CP017675">
    <property type="protein sequence ID" value="APB33472.1"/>
    <property type="molecule type" value="Genomic_DNA"/>
</dbReference>
<protein>
    <submittedName>
        <fullName evidence="2">Uncharacterized protein</fullName>
    </submittedName>
</protein>
<proteinExistence type="predicted"/>
<dbReference type="Proteomes" id="UP000180235">
    <property type="component" value="Chromosome"/>
</dbReference>
<feature type="signal peptide" evidence="1">
    <location>
        <begin position="1"/>
        <end position="21"/>
    </location>
</feature>
<reference evidence="2 3" key="1">
    <citation type="submission" date="2016-10" db="EMBL/GenBank/DDBJ databases">
        <title>Description of Gloeomargarita lithophora gen. nov., sp. nov., a thylakoid-bearing basal-branching cyanobacterium with intracellular carbonates, and proposal for Gloeomargaritales ord. nov.</title>
        <authorList>
            <person name="Moreira D."/>
            <person name="Tavera R."/>
            <person name="Benzerara K."/>
            <person name="Skouri-Panet F."/>
            <person name="Couradeau E."/>
            <person name="Gerard E."/>
            <person name="Loussert C."/>
            <person name="Novelo E."/>
            <person name="Zivanovic Y."/>
            <person name="Lopez-Garcia P."/>
        </authorList>
    </citation>
    <scope>NUCLEOTIDE SEQUENCE [LARGE SCALE GENOMIC DNA]</scope>
    <source>
        <strain evidence="2 3">D10</strain>
    </source>
</reference>
<gene>
    <name evidence="2" type="ORF">GlitD10_1152</name>
</gene>
<evidence type="ECO:0000313" key="2">
    <source>
        <dbReference type="EMBL" id="APB33472.1"/>
    </source>
</evidence>
<keyword evidence="1" id="KW-0732">Signal</keyword>
<sequence>MKNIFWAVGLGLAAIGTPALANPYQYAQPWVQPGQQQLIYPYGSFQYYPSGPVYRGGNVYVAPLQSQSVYGTVAPYSVTTYPYVNYNSKAGFSYGFTTFPGGAAPTVGGYITPVYGPGWVIYPNAPRYGY</sequence>